<dbReference type="Pfam" id="PF13962">
    <property type="entry name" value="PGG"/>
    <property type="match status" value="1"/>
</dbReference>
<evidence type="ECO:0000259" key="3">
    <source>
        <dbReference type="Pfam" id="PF13962"/>
    </source>
</evidence>
<feature type="transmembrane region" description="Helical" evidence="2">
    <location>
        <begin position="137"/>
        <end position="157"/>
    </location>
</feature>
<dbReference type="InterPro" id="IPR026961">
    <property type="entry name" value="PGG_dom"/>
</dbReference>
<evidence type="ECO:0000313" key="4">
    <source>
        <dbReference type="EMBL" id="KAL2341033.1"/>
    </source>
</evidence>
<feature type="transmembrane region" description="Helical" evidence="2">
    <location>
        <begin position="214"/>
        <end position="234"/>
    </location>
</feature>
<keyword evidence="5" id="KW-1185">Reference proteome</keyword>
<keyword evidence="2" id="KW-0812">Transmembrane</keyword>
<accession>A0ABD1MZ08</accession>
<evidence type="ECO:0000256" key="2">
    <source>
        <dbReference type="SAM" id="Phobius"/>
    </source>
</evidence>
<keyword evidence="2" id="KW-0472">Membrane</keyword>
<proteinExistence type="predicted"/>
<dbReference type="Proteomes" id="UP001603857">
    <property type="component" value="Unassembled WGS sequence"/>
</dbReference>
<feature type="transmembrane region" description="Helical" evidence="2">
    <location>
        <begin position="98"/>
        <end position="117"/>
    </location>
</feature>
<feature type="domain" description="PGG" evidence="3">
    <location>
        <begin position="89"/>
        <end position="201"/>
    </location>
</feature>
<sequence>MAPSTDTLARPLVTPPPQPDSPTASHPPVSRLPATPPATALPLPHYRLLASYIKESMPSDFFGQHNMEYKIPKEIFSETHGKLMEKGGEWLNKTSESCSLVAALMATVAFATSTTVPGGVQEKTGIPTLVDRPAFDVFAISSLIALCSSVTSLALFLSILTSRYQEQDFHRDLPRKMIFGLTSLFMSITSMLVSFCAGHFFVLKDKLKDAALPVYAVISLPVTLFALAQFPLYFDLIRATFSKVPDRSYKASLR</sequence>
<feature type="transmembrane region" description="Helical" evidence="2">
    <location>
        <begin position="178"/>
        <end position="202"/>
    </location>
</feature>
<name>A0ABD1MZ08_9FABA</name>
<dbReference type="PANTHER" id="PTHR24177">
    <property type="entry name" value="CASKIN"/>
    <property type="match status" value="1"/>
</dbReference>
<protein>
    <recommendedName>
        <fullName evidence="3">PGG domain-containing protein</fullName>
    </recommendedName>
</protein>
<dbReference type="EMBL" id="JBGMDY010000003">
    <property type="protein sequence ID" value="KAL2341033.1"/>
    <property type="molecule type" value="Genomic_DNA"/>
</dbReference>
<reference evidence="4 5" key="1">
    <citation type="submission" date="2024-08" db="EMBL/GenBank/DDBJ databases">
        <title>Insights into the chromosomal genome structure of Flemingia macrophylla.</title>
        <authorList>
            <person name="Ding Y."/>
            <person name="Zhao Y."/>
            <person name="Bi W."/>
            <person name="Wu M."/>
            <person name="Zhao G."/>
            <person name="Gong Y."/>
            <person name="Li W."/>
            <person name="Zhang P."/>
        </authorList>
    </citation>
    <scope>NUCLEOTIDE SEQUENCE [LARGE SCALE GENOMIC DNA]</scope>
    <source>
        <strain evidence="4">DYQJB</strain>
        <tissue evidence="4">Leaf</tissue>
    </source>
</reference>
<evidence type="ECO:0000313" key="5">
    <source>
        <dbReference type="Proteomes" id="UP001603857"/>
    </source>
</evidence>
<organism evidence="4 5">
    <name type="scientific">Flemingia macrophylla</name>
    <dbReference type="NCBI Taxonomy" id="520843"/>
    <lineage>
        <taxon>Eukaryota</taxon>
        <taxon>Viridiplantae</taxon>
        <taxon>Streptophyta</taxon>
        <taxon>Embryophyta</taxon>
        <taxon>Tracheophyta</taxon>
        <taxon>Spermatophyta</taxon>
        <taxon>Magnoliopsida</taxon>
        <taxon>eudicotyledons</taxon>
        <taxon>Gunneridae</taxon>
        <taxon>Pentapetalae</taxon>
        <taxon>rosids</taxon>
        <taxon>fabids</taxon>
        <taxon>Fabales</taxon>
        <taxon>Fabaceae</taxon>
        <taxon>Papilionoideae</taxon>
        <taxon>50 kb inversion clade</taxon>
        <taxon>NPAAA clade</taxon>
        <taxon>indigoferoid/millettioid clade</taxon>
        <taxon>Phaseoleae</taxon>
        <taxon>Flemingia</taxon>
    </lineage>
</organism>
<comment type="caution">
    <text evidence="4">The sequence shown here is derived from an EMBL/GenBank/DDBJ whole genome shotgun (WGS) entry which is preliminary data.</text>
</comment>
<gene>
    <name evidence="4" type="ORF">Fmac_008973</name>
</gene>
<dbReference type="AlphaFoldDB" id="A0ABD1MZ08"/>
<dbReference type="PANTHER" id="PTHR24177:SF103">
    <property type="entry name" value="PGG DOMAIN-CONTAINING PROTEIN"/>
    <property type="match status" value="1"/>
</dbReference>
<evidence type="ECO:0000256" key="1">
    <source>
        <dbReference type="SAM" id="MobiDB-lite"/>
    </source>
</evidence>
<feature type="region of interest" description="Disordered" evidence="1">
    <location>
        <begin position="1"/>
        <end position="37"/>
    </location>
</feature>
<keyword evidence="2" id="KW-1133">Transmembrane helix</keyword>